<accession>A0A328FHI0</accession>
<protein>
    <submittedName>
        <fullName evidence="2">Uncharacterized protein</fullName>
    </submittedName>
</protein>
<evidence type="ECO:0000313" key="3">
    <source>
        <dbReference type="Proteomes" id="UP000248798"/>
    </source>
</evidence>
<name>A0A328FHI0_9BACT</name>
<gene>
    <name evidence="2" type="ORF">DO021_02545</name>
    <name evidence="1" type="ORF">EYB58_14010</name>
</gene>
<dbReference type="Proteomes" id="UP000248798">
    <property type="component" value="Unassembled WGS sequence"/>
</dbReference>
<organism evidence="2 3">
    <name type="scientific">Desulfobacter hydrogenophilus</name>
    <dbReference type="NCBI Taxonomy" id="2291"/>
    <lineage>
        <taxon>Bacteria</taxon>
        <taxon>Pseudomonadati</taxon>
        <taxon>Thermodesulfobacteriota</taxon>
        <taxon>Desulfobacteria</taxon>
        <taxon>Desulfobacterales</taxon>
        <taxon>Desulfobacteraceae</taxon>
        <taxon>Desulfobacter</taxon>
    </lineage>
</organism>
<dbReference type="Proteomes" id="UP000293902">
    <property type="component" value="Chromosome"/>
</dbReference>
<proteinExistence type="predicted"/>
<evidence type="ECO:0000313" key="1">
    <source>
        <dbReference type="EMBL" id="QBH13941.1"/>
    </source>
</evidence>
<dbReference type="EMBL" id="QLNI01000003">
    <property type="protein sequence ID" value="RAM03646.1"/>
    <property type="molecule type" value="Genomic_DNA"/>
</dbReference>
<evidence type="ECO:0000313" key="2">
    <source>
        <dbReference type="EMBL" id="RAM03646.1"/>
    </source>
</evidence>
<reference evidence="2 3" key="1">
    <citation type="submission" date="2018-06" db="EMBL/GenBank/DDBJ databases">
        <title>Complete Genome Sequence of Desulfobacter hydrogenophilus (DSM3380).</title>
        <authorList>
            <person name="Marietou A."/>
            <person name="Schreiber L."/>
            <person name="Marshall I."/>
            <person name="Jorgensen B."/>
        </authorList>
    </citation>
    <scope>NUCLEOTIDE SEQUENCE [LARGE SCALE GENOMIC DNA]</scope>
    <source>
        <strain evidence="2 3">DSM 3380</strain>
    </source>
</reference>
<dbReference type="EMBL" id="CP036313">
    <property type="protein sequence ID" value="QBH13941.1"/>
    <property type="molecule type" value="Genomic_DNA"/>
</dbReference>
<sequence>MKASNDMIDKLFGVSWIECLSDVRNFFIVYWELFFRRVGTFFRRIGTAFLLTSQSVYGKIEYEKDGFVREKRRTKIETQKNSLHGSSYFSDSMVSLMSCNVTQSLKTFYDAIKVAAAA</sequence>
<dbReference type="RefSeq" id="WP_111953401.1">
    <property type="nucleotide sequence ID" value="NZ_CP036313.1"/>
</dbReference>
<keyword evidence="4" id="KW-1185">Reference proteome</keyword>
<dbReference type="AlphaFoldDB" id="A0A328FHI0"/>
<reference evidence="1 4" key="2">
    <citation type="submission" date="2019-02" db="EMBL/GenBank/DDBJ databases">
        <title>Complete genome sequence of Desulfobacter hydrogenophilus AcRS1.</title>
        <authorList>
            <person name="Marietou A."/>
            <person name="Lund M.B."/>
            <person name="Marshall I.P.G."/>
            <person name="Schreiber L."/>
            <person name="Jorgensen B."/>
        </authorList>
    </citation>
    <scope>NUCLEOTIDE SEQUENCE [LARGE SCALE GENOMIC DNA]</scope>
    <source>
        <strain evidence="1 4">AcRS1</strain>
    </source>
</reference>
<evidence type="ECO:0000313" key="4">
    <source>
        <dbReference type="Proteomes" id="UP000293902"/>
    </source>
</evidence>